<organism evidence="2 3">
    <name type="scientific">Micromonospora kangleipakensis</name>
    <dbReference type="NCBI Taxonomy" id="1077942"/>
    <lineage>
        <taxon>Bacteria</taxon>
        <taxon>Bacillati</taxon>
        <taxon>Actinomycetota</taxon>
        <taxon>Actinomycetes</taxon>
        <taxon>Micromonosporales</taxon>
        <taxon>Micromonosporaceae</taxon>
        <taxon>Micromonospora</taxon>
    </lineage>
</organism>
<dbReference type="AlphaFoldDB" id="A0A4Q8BJK7"/>
<name>A0A4Q8BJK7_9ACTN</name>
<dbReference type="EMBL" id="SHLD01000001">
    <property type="protein sequence ID" value="RZU78058.1"/>
    <property type="molecule type" value="Genomic_DNA"/>
</dbReference>
<protein>
    <submittedName>
        <fullName evidence="2">Uncharacterized protein</fullName>
    </submittedName>
</protein>
<dbReference type="Proteomes" id="UP000294114">
    <property type="component" value="Unassembled WGS sequence"/>
</dbReference>
<evidence type="ECO:0000313" key="3">
    <source>
        <dbReference type="Proteomes" id="UP000294114"/>
    </source>
</evidence>
<gene>
    <name evidence="2" type="ORF">EV384_6808</name>
</gene>
<proteinExistence type="predicted"/>
<feature type="region of interest" description="Disordered" evidence="1">
    <location>
        <begin position="1"/>
        <end position="26"/>
    </location>
</feature>
<evidence type="ECO:0000313" key="2">
    <source>
        <dbReference type="EMBL" id="RZU78058.1"/>
    </source>
</evidence>
<comment type="caution">
    <text evidence="2">The sequence shown here is derived from an EMBL/GenBank/DDBJ whole genome shotgun (WGS) entry which is preliminary data.</text>
</comment>
<reference evidence="2 3" key="1">
    <citation type="submission" date="2019-02" db="EMBL/GenBank/DDBJ databases">
        <title>Sequencing the genomes of 1000 actinobacteria strains.</title>
        <authorList>
            <person name="Klenk H.-P."/>
        </authorList>
    </citation>
    <scope>NUCLEOTIDE SEQUENCE [LARGE SCALE GENOMIC DNA]</scope>
    <source>
        <strain evidence="2 3">DSM 45612</strain>
    </source>
</reference>
<evidence type="ECO:0000256" key="1">
    <source>
        <dbReference type="SAM" id="MobiDB-lite"/>
    </source>
</evidence>
<dbReference type="RefSeq" id="WP_165439840.1">
    <property type="nucleotide sequence ID" value="NZ_SHLD01000001.1"/>
</dbReference>
<accession>A0A4Q8BJK7</accession>
<keyword evidence="3" id="KW-1185">Reference proteome</keyword>
<sequence length="53" mass="6075">MHGPSWSARRRQRRPPGSNRSQKTRCRILEVRDPKGNVEVLPGDEVELTRPPA</sequence>